<keyword evidence="1" id="KW-0472">Membrane</keyword>
<protein>
    <submittedName>
        <fullName evidence="2">Transmembrane and TPR repeat-containing protein 4</fullName>
    </submittedName>
</protein>
<feature type="non-terminal residue" evidence="2">
    <location>
        <position position="65"/>
    </location>
</feature>
<comment type="caution">
    <text evidence="2">The sequence shown here is derived from an EMBL/GenBank/DDBJ whole genome shotgun (WGS) entry which is preliminary data.</text>
</comment>
<proteinExistence type="predicted"/>
<feature type="transmembrane region" description="Helical" evidence="1">
    <location>
        <begin position="45"/>
        <end position="64"/>
    </location>
</feature>
<dbReference type="Proteomes" id="UP000186817">
    <property type="component" value="Unassembled WGS sequence"/>
</dbReference>
<feature type="non-terminal residue" evidence="2">
    <location>
        <position position="1"/>
    </location>
</feature>
<reference evidence="2 3" key="1">
    <citation type="submission" date="2016-02" db="EMBL/GenBank/DDBJ databases">
        <title>Genome analysis of coral dinoflagellate symbionts highlights evolutionary adaptations to a symbiotic lifestyle.</title>
        <authorList>
            <person name="Aranda M."/>
            <person name="Li Y."/>
            <person name="Liew Y.J."/>
            <person name="Baumgarten S."/>
            <person name="Simakov O."/>
            <person name="Wilson M."/>
            <person name="Piel J."/>
            <person name="Ashoor H."/>
            <person name="Bougouffa S."/>
            <person name="Bajic V.B."/>
            <person name="Ryu T."/>
            <person name="Ravasi T."/>
            <person name="Bayer T."/>
            <person name="Micklem G."/>
            <person name="Kim H."/>
            <person name="Bhak J."/>
            <person name="Lajeunesse T.C."/>
            <person name="Voolstra C.R."/>
        </authorList>
    </citation>
    <scope>NUCLEOTIDE SEQUENCE [LARGE SCALE GENOMIC DNA]</scope>
    <source>
        <strain evidence="2 3">CCMP2467</strain>
    </source>
</reference>
<accession>A0A1Q9BS12</accession>
<keyword evidence="1" id="KW-1133">Transmembrane helix</keyword>
<evidence type="ECO:0000313" key="3">
    <source>
        <dbReference type="Proteomes" id="UP000186817"/>
    </source>
</evidence>
<gene>
    <name evidence="2" type="primary">TMTC4</name>
    <name evidence="2" type="ORF">AK812_SmicGene47294</name>
</gene>
<dbReference type="AlphaFoldDB" id="A0A1Q9BS12"/>
<dbReference type="EMBL" id="LSRX01005433">
    <property type="protein sequence ID" value="OLP73459.1"/>
    <property type="molecule type" value="Genomic_DNA"/>
</dbReference>
<evidence type="ECO:0000256" key="1">
    <source>
        <dbReference type="SAM" id="Phobius"/>
    </source>
</evidence>
<keyword evidence="1 2" id="KW-0812">Transmembrane</keyword>
<sequence length="65" mass="7271">DYSFDAIPLLRATWRDVRSLGVLTAYLMLLAMISRSLSAGGQRRMLLGLQVIVIPFVPASNLFFK</sequence>
<evidence type="ECO:0000313" key="2">
    <source>
        <dbReference type="EMBL" id="OLP73459.1"/>
    </source>
</evidence>
<dbReference type="OrthoDB" id="19588at2759"/>
<name>A0A1Q9BS12_SYMMI</name>
<feature type="transmembrane region" description="Helical" evidence="1">
    <location>
        <begin position="20"/>
        <end position="38"/>
    </location>
</feature>
<organism evidence="2 3">
    <name type="scientific">Symbiodinium microadriaticum</name>
    <name type="common">Dinoflagellate</name>
    <name type="synonym">Zooxanthella microadriatica</name>
    <dbReference type="NCBI Taxonomy" id="2951"/>
    <lineage>
        <taxon>Eukaryota</taxon>
        <taxon>Sar</taxon>
        <taxon>Alveolata</taxon>
        <taxon>Dinophyceae</taxon>
        <taxon>Suessiales</taxon>
        <taxon>Symbiodiniaceae</taxon>
        <taxon>Symbiodinium</taxon>
    </lineage>
</organism>
<keyword evidence="3" id="KW-1185">Reference proteome</keyword>